<keyword evidence="3" id="KW-1185">Reference proteome</keyword>
<dbReference type="AlphaFoldDB" id="A0AAV1HWR4"/>
<comment type="caution">
    <text evidence="2">The sequence shown here is derived from an EMBL/GenBank/DDBJ whole genome shotgun (WGS) entry which is preliminary data.</text>
</comment>
<dbReference type="EMBL" id="CAUYUE010000003">
    <property type="protein sequence ID" value="CAK0755690.1"/>
    <property type="molecule type" value="Genomic_DNA"/>
</dbReference>
<dbReference type="Proteomes" id="UP001314263">
    <property type="component" value="Unassembled WGS sequence"/>
</dbReference>
<proteinExistence type="predicted"/>
<sequence>MAAQSIVCQAMPVNRPAPSKAAPAQTGPLARPAGFSQVRRTVPYAFNPALTSFGDGMGVPIFVRPDCPPEDASSSAAAPKKEKRSKAAGPNARPQFRSALEQVSYMTNNKLWSDEEAEQAAQKFAPLRFLGL</sequence>
<reference evidence="2 3" key="1">
    <citation type="submission" date="2023-10" db="EMBL/GenBank/DDBJ databases">
        <authorList>
            <person name="Maclean D."/>
            <person name="Macfadyen A."/>
        </authorList>
    </citation>
    <scope>NUCLEOTIDE SEQUENCE [LARGE SCALE GENOMIC DNA]</scope>
</reference>
<evidence type="ECO:0000256" key="1">
    <source>
        <dbReference type="SAM" id="MobiDB-lite"/>
    </source>
</evidence>
<name>A0AAV1HWR4_9CHLO</name>
<accession>A0AAV1HWR4</accession>
<evidence type="ECO:0000313" key="2">
    <source>
        <dbReference type="EMBL" id="CAK0755690.1"/>
    </source>
</evidence>
<organism evidence="2 3">
    <name type="scientific">Coccomyxa viridis</name>
    <dbReference type="NCBI Taxonomy" id="1274662"/>
    <lineage>
        <taxon>Eukaryota</taxon>
        <taxon>Viridiplantae</taxon>
        <taxon>Chlorophyta</taxon>
        <taxon>core chlorophytes</taxon>
        <taxon>Trebouxiophyceae</taxon>
        <taxon>Trebouxiophyceae incertae sedis</taxon>
        <taxon>Coccomyxaceae</taxon>
        <taxon>Coccomyxa</taxon>
    </lineage>
</organism>
<feature type="region of interest" description="Disordered" evidence="1">
    <location>
        <begin position="64"/>
        <end position="97"/>
    </location>
</feature>
<gene>
    <name evidence="2" type="ORF">CVIRNUC_002394</name>
</gene>
<protein>
    <submittedName>
        <fullName evidence="2">Uncharacterized protein</fullName>
    </submittedName>
</protein>
<evidence type="ECO:0000313" key="3">
    <source>
        <dbReference type="Proteomes" id="UP001314263"/>
    </source>
</evidence>